<proteinExistence type="predicted"/>
<evidence type="ECO:0000313" key="2">
    <source>
        <dbReference type="EMBL" id="CUP39941.1"/>
    </source>
</evidence>
<dbReference type="AlphaFoldDB" id="A0A174MY04"/>
<dbReference type="SUPFAM" id="SSF47413">
    <property type="entry name" value="lambda repressor-like DNA-binding domains"/>
    <property type="match status" value="1"/>
</dbReference>
<sequence>MTNLTPFGKLVVKALTDKDMTKTELASQVGTSPQYLSYILFGVRSGKKYIPKITEVLGIDPARVERYIA</sequence>
<dbReference type="Proteomes" id="UP000095651">
    <property type="component" value="Unassembled WGS sequence"/>
</dbReference>
<reference evidence="2 3" key="1">
    <citation type="submission" date="2015-09" db="EMBL/GenBank/DDBJ databases">
        <authorList>
            <consortium name="Pathogen Informatics"/>
        </authorList>
    </citation>
    <scope>NUCLEOTIDE SEQUENCE [LARGE SCALE GENOMIC DNA]</scope>
    <source>
        <strain evidence="2 3">2789STDY5608850</strain>
    </source>
</reference>
<name>A0A174MY04_9FIRM</name>
<evidence type="ECO:0000313" key="3">
    <source>
        <dbReference type="Proteomes" id="UP000095651"/>
    </source>
</evidence>
<dbReference type="GO" id="GO:0003677">
    <property type="term" value="F:DNA binding"/>
    <property type="evidence" value="ECO:0007669"/>
    <property type="project" value="UniProtKB-KW"/>
</dbReference>
<protein>
    <submittedName>
        <fullName evidence="2">CRO repressor-like DNA-binding protein</fullName>
    </submittedName>
</protein>
<keyword evidence="2" id="KW-0238">DNA-binding</keyword>
<evidence type="ECO:0000259" key="1">
    <source>
        <dbReference type="PROSITE" id="PS50943"/>
    </source>
</evidence>
<gene>
    <name evidence="2" type="ORF">ERS852407_05832</name>
</gene>
<dbReference type="CDD" id="cd00093">
    <property type="entry name" value="HTH_XRE"/>
    <property type="match status" value="1"/>
</dbReference>
<feature type="domain" description="HTH cro/C1-type" evidence="1">
    <location>
        <begin position="11"/>
        <end position="64"/>
    </location>
</feature>
<dbReference type="InterPro" id="IPR010982">
    <property type="entry name" value="Lambda_DNA-bd_dom_sf"/>
</dbReference>
<dbReference type="InterPro" id="IPR001387">
    <property type="entry name" value="Cro/C1-type_HTH"/>
</dbReference>
<dbReference type="Gene3D" id="1.10.260.40">
    <property type="entry name" value="lambda repressor-like DNA-binding domains"/>
    <property type="match status" value="1"/>
</dbReference>
<dbReference type="PROSITE" id="PS50943">
    <property type="entry name" value="HTH_CROC1"/>
    <property type="match status" value="1"/>
</dbReference>
<dbReference type="RefSeq" id="WP_055660536.1">
    <property type="nucleotide sequence ID" value="NZ_CABIXC010000028.1"/>
</dbReference>
<organism evidence="2 3">
    <name type="scientific">Hungatella hathewayi</name>
    <dbReference type="NCBI Taxonomy" id="154046"/>
    <lineage>
        <taxon>Bacteria</taxon>
        <taxon>Bacillati</taxon>
        <taxon>Bacillota</taxon>
        <taxon>Clostridia</taxon>
        <taxon>Lachnospirales</taxon>
        <taxon>Lachnospiraceae</taxon>
        <taxon>Hungatella</taxon>
    </lineage>
</organism>
<dbReference type="Pfam" id="PF01381">
    <property type="entry name" value="HTH_3"/>
    <property type="match status" value="1"/>
</dbReference>
<accession>A0A174MY04</accession>
<dbReference type="SMART" id="SM00530">
    <property type="entry name" value="HTH_XRE"/>
    <property type="match status" value="1"/>
</dbReference>
<dbReference type="EMBL" id="CYZE01000028">
    <property type="protein sequence ID" value="CUP39941.1"/>
    <property type="molecule type" value="Genomic_DNA"/>
</dbReference>